<organism evidence="6 7">
    <name type="scientific">Methanobrevibacter ruminantium (strain ATCC 35063 / DSM 1093 / JCM 13430 / OCM 146 / M1)</name>
    <name type="common">Methanobacterium ruminantium</name>
    <dbReference type="NCBI Taxonomy" id="634498"/>
    <lineage>
        <taxon>Archaea</taxon>
        <taxon>Methanobacteriati</taxon>
        <taxon>Methanobacteriota</taxon>
        <taxon>Methanomada group</taxon>
        <taxon>Methanobacteria</taxon>
        <taxon>Methanobacteriales</taxon>
        <taxon>Methanobacteriaceae</taxon>
        <taxon>Methanobrevibacter</taxon>
    </lineage>
</organism>
<dbReference type="InterPro" id="IPR004088">
    <property type="entry name" value="KH_dom_type_1"/>
</dbReference>
<evidence type="ECO:0000256" key="1">
    <source>
        <dbReference type="ARBA" id="ARBA00046345"/>
    </source>
</evidence>
<dbReference type="InterPro" id="IPR027417">
    <property type="entry name" value="P-loop_NTPase"/>
</dbReference>
<dbReference type="CDD" id="cd09878">
    <property type="entry name" value="PIN_VapC_VirB11L-ATPase-like"/>
    <property type="match status" value="1"/>
</dbReference>
<dbReference type="HOGENOM" id="CLU_023387_0_0_2"/>
<proteinExistence type="inferred from homology"/>
<dbReference type="Gene3D" id="3.40.50.1010">
    <property type="entry name" value="5'-nuclease"/>
    <property type="match status" value="1"/>
</dbReference>
<dbReference type="Pfam" id="PF01850">
    <property type="entry name" value="PIN"/>
    <property type="match status" value="1"/>
</dbReference>
<dbReference type="SMART" id="SM00670">
    <property type="entry name" value="PINc"/>
    <property type="match status" value="1"/>
</dbReference>
<dbReference type="STRING" id="634498.mru_1250"/>
<dbReference type="Pfam" id="PF00013">
    <property type="entry name" value="KH_1"/>
    <property type="match status" value="1"/>
</dbReference>
<dbReference type="Proteomes" id="UP000008680">
    <property type="component" value="Chromosome"/>
</dbReference>
<dbReference type="SMART" id="SM00382">
    <property type="entry name" value="AAA"/>
    <property type="match status" value="1"/>
</dbReference>
<keyword evidence="7" id="KW-1185">Reference proteome</keyword>
<dbReference type="PANTHER" id="PTHR11603:SF147">
    <property type="entry name" value="MEMBRANE PROTEIN"/>
    <property type="match status" value="1"/>
</dbReference>
<dbReference type="NCBIfam" id="NF010335">
    <property type="entry name" value="PRK13764.1"/>
    <property type="match status" value="1"/>
</dbReference>
<dbReference type="InterPro" id="IPR029060">
    <property type="entry name" value="PIN-like_dom_sf"/>
</dbReference>
<reference evidence="6 7" key="1">
    <citation type="journal article" date="2010" name="PLoS ONE">
        <title>The genome sequence of the rumen methanogen Methanobrevibacter ruminantium reveals new possibilities for controlling ruminant methane emissions.</title>
        <authorList>
            <person name="Leahy S.C."/>
            <person name="Kelly W.J."/>
            <person name="Altermann E."/>
            <person name="Ronimus R.S."/>
            <person name="Yeoman C.J."/>
            <person name="Pacheco D.M."/>
            <person name="Li D."/>
            <person name="Kong Z."/>
            <person name="McTavish S."/>
            <person name="Sang C."/>
            <person name="Lambie S.C."/>
            <person name="Janssen P.H."/>
            <person name="Dey D."/>
            <person name="Attwood G.T."/>
        </authorList>
    </citation>
    <scope>NUCLEOTIDE SEQUENCE [LARGE SCALE GENOMIC DNA]</scope>
    <source>
        <strain evidence="7">ATCC 35063 / DSM 1093 / JCM 13430 / OCM 146 / M1</strain>
    </source>
</reference>
<dbReference type="Gene3D" id="3.30.1370.10">
    <property type="entry name" value="K Homology domain, type 1"/>
    <property type="match status" value="1"/>
</dbReference>
<dbReference type="InterPro" id="IPR036612">
    <property type="entry name" value="KH_dom_type_1_sf"/>
</dbReference>
<dbReference type="InterPro" id="IPR052041">
    <property type="entry name" value="Nucleic_acid_metab_PIN/TRAM"/>
</dbReference>
<evidence type="ECO:0000313" key="7">
    <source>
        <dbReference type="Proteomes" id="UP000008680"/>
    </source>
</evidence>
<dbReference type="InterPro" id="IPR009019">
    <property type="entry name" value="KH_sf_prok-type"/>
</dbReference>
<name>D3E3I9_METRM</name>
<feature type="domain" description="AAA+ ATPase" evidence="4">
    <location>
        <begin position="282"/>
        <end position="405"/>
    </location>
</feature>
<gene>
    <name evidence="6" type="ordered locus">mru_1250</name>
</gene>
<dbReference type="SUPFAM" id="SSF54814">
    <property type="entry name" value="Prokaryotic type KH domain (KH-domain type II)"/>
    <property type="match status" value="1"/>
</dbReference>
<dbReference type="EMBL" id="CP001719">
    <property type="protein sequence ID" value="ADC47100.1"/>
    <property type="molecule type" value="Genomic_DNA"/>
</dbReference>
<evidence type="ECO:0000256" key="2">
    <source>
        <dbReference type="PROSITE-ProRule" id="PRU00117"/>
    </source>
</evidence>
<comment type="similarity">
    <text evidence="1">In the N-terminal section; belongs to the PINc/VapC protein family.</text>
</comment>
<evidence type="ECO:0000256" key="3">
    <source>
        <dbReference type="SAM" id="MobiDB-lite"/>
    </source>
</evidence>
<feature type="compositionally biased region" description="Basic residues" evidence="3">
    <location>
        <begin position="569"/>
        <end position="587"/>
    </location>
</feature>
<dbReference type="PATRIC" id="fig|634498.28.peg.1253"/>
<evidence type="ECO:0000313" key="6">
    <source>
        <dbReference type="EMBL" id="ADC47100.1"/>
    </source>
</evidence>
<evidence type="ECO:0000259" key="4">
    <source>
        <dbReference type="SMART" id="SM00382"/>
    </source>
</evidence>
<keyword evidence="2" id="KW-0694">RNA-binding</keyword>
<dbReference type="GO" id="GO:0003723">
    <property type="term" value="F:RNA binding"/>
    <property type="evidence" value="ECO:0007669"/>
    <property type="project" value="UniProtKB-UniRule"/>
</dbReference>
<dbReference type="SUPFAM" id="SSF88723">
    <property type="entry name" value="PIN domain-like"/>
    <property type="match status" value="1"/>
</dbReference>
<dbReference type="AlphaFoldDB" id="D3E3I9"/>
<dbReference type="KEGG" id="mru:mru_1250"/>
<evidence type="ECO:0000259" key="5">
    <source>
        <dbReference type="SMART" id="SM00670"/>
    </source>
</evidence>
<dbReference type="InterPro" id="IPR003593">
    <property type="entry name" value="AAA+_ATPase"/>
</dbReference>
<dbReference type="SUPFAM" id="SSF52540">
    <property type="entry name" value="P-loop containing nucleoside triphosphate hydrolases"/>
    <property type="match status" value="1"/>
</dbReference>
<accession>D3E3I9</accession>
<dbReference type="PROSITE" id="PS50084">
    <property type="entry name" value="KH_TYPE_1"/>
    <property type="match status" value="1"/>
</dbReference>
<protein>
    <submittedName>
        <fullName evidence="6">PIN domain-containing protein</fullName>
    </submittedName>
</protein>
<dbReference type="eggNOG" id="arCOG04116">
    <property type="taxonomic scope" value="Archaea"/>
</dbReference>
<dbReference type="InterPro" id="IPR002716">
    <property type="entry name" value="PIN_dom"/>
</dbReference>
<dbReference type="PANTHER" id="PTHR11603">
    <property type="entry name" value="AAA FAMILY ATPASE"/>
    <property type="match status" value="1"/>
</dbReference>
<feature type="region of interest" description="Disordered" evidence="3">
    <location>
        <begin position="560"/>
        <end position="595"/>
    </location>
</feature>
<dbReference type="Gene3D" id="3.40.50.300">
    <property type="entry name" value="P-loop containing nucleotide triphosphate hydrolases"/>
    <property type="match status" value="1"/>
</dbReference>
<sequence>MDFNDYDYDSEYNNDEEEYNDEIKRIVPDTSAIIEGNVEKIIKEKGLNYPEIIIPEAVIAELEHQANNQRPTGLRGLENLKKLQEMAEIGELSIRITGRRPTKFEKDNAKLGEIDGLIRDVAKDELALLITSDKIQAKTAEAQGIPVIYYAQEYKGSIDLKIAKFFDEETMSVHLKENVPPMAKKGKPGHIKLVKLADEKFTFKQLEFIAEEILEKERYDPKTYLEVDRQGAIVVQSRDLRISIARPPFAEALEITAVRPVAEVSLDEYHLSSQLIDRLTNSARGILISGSPGAGKSTFAQAIAKFYDEDLNKVVKTMESPRDLQVADTITQYAPLEGDMEKTADILLLVRPDFTIYDELRKNHDFSIFADMRLAGVGMIGVVHATKPIDAISRIANRVDLGTIPSIVDTTIYIENGEISAIYENKLTVKVPTGMEERDLARPVIEVRDFETGTLVNEIYTYGEQTIVMDIGMVEESKKAKDKEEKTPVQIIAEREILRTMKRIVPKAAMEVSMENDRRVNIYMSEKYIPKVIGKGGKRIAELEEDIGISMNIEPLDKAPDSFSERLSKRSKKKKSKKEKKKKSKKSGLKEYNGVEDGELSEDGLKDYNKDNYFDFTDDNEDYYEDYEDYDDSDILEDDYEELFYDTFEVFPKVRKSRVELPIGKKYVGKSFDIFIEDEFLFNATVSKKGNVKVHRKLKSYGKIVSALDAGDRIIAKVRK</sequence>
<feature type="domain" description="PIN" evidence="5">
    <location>
        <begin position="24"/>
        <end position="138"/>
    </location>
</feature>